<dbReference type="AlphaFoldDB" id="A0A5J5F5P9"/>
<gene>
    <name evidence="2" type="ORF">FN846DRAFT_887414</name>
</gene>
<feature type="compositionally biased region" description="Gly residues" evidence="1">
    <location>
        <begin position="52"/>
        <end position="68"/>
    </location>
</feature>
<sequence length="493" mass="52900">MAGCSSSLSSSALDLTDVKSDTFESTAFGFTGPGSQVVDIGRLGGLGGCGATGSRGTGSCEPGGGGGDRCGEGSTAGGLRSVGRGKGGGGRGDLRGGGGVRGGVEFNCVNGEKHVLFRGNVFQQPGRPARLRQRGPNAASHSSIPWYLPHSENRRAGYRTGYRKPSQFGAFQDESAERSIRICGTPARPDLLCVAAVDVLERKRRLDERKHSALHEDDEWNSDGDCAGDDNDDDDDNDQSDEEVDVDTGTFGQYKGWRRRTDRMVANNEWLRDAWQGRNHATAVWDGRALLWKPRYLVSVFCFALKYALWGVLVPMTAIETRRRSLICTEYDVATFSLPGCRAFVTAAFVSFARTARTNPATASPVRSGGLARILYKGFVTRILGLSKPQRATDGVRQNRKTTIGMDCGGGRSASRPLISTEQVLLARYAHRRNSSVALQKVRSPSRKGQNAHEAGFGIGIVADVSHRLAGPLADNCDCQNTNVGSSYVDNPG</sequence>
<evidence type="ECO:0000313" key="2">
    <source>
        <dbReference type="EMBL" id="KAA8912115.1"/>
    </source>
</evidence>
<feature type="region of interest" description="Disordered" evidence="1">
    <location>
        <begin position="52"/>
        <end position="96"/>
    </location>
</feature>
<reference evidence="2 3" key="1">
    <citation type="submission" date="2019-09" db="EMBL/GenBank/DDBJ databases">
        <title>Draft genome of the ectomycorrhizal ascomycete Sphaerosporella brunnea.</title>
        <authorList>
            <consortium name="DOE Joint Genome Institute"/>
            <person name="Benucci G.M."/>
            <person name="Marozzi G."/>
            <person name="Antonielli L."/>
            <person name="Sanchez S."/>
            <person name="Marco P."/>
            <person name="Wang X."/>
            <person name="Falini L.B."/>
            <person name="Barry K."/>
            <person name="Haridas S."/>
            <person name="Lipzen A."/>
            <person name="Labutti K."/>
            <person name="Grigoriev I.V."/>
            <person name="Murat C."/>
            <person name="Martin F."/>
            <person name="Albertini E."/>
            <person name="Donnini D."/>
            <person name="Bonito G."/>
        </authorList>
    </citation>
    <scope>NUCLEOTIDE SEQUENCE [LARGE SCALE GENOMIC DNA]</scope>
    <source>
        <strain evidence="2 3">Sb_GMNB300</strain>
    </source>
</reference>
<comment type="caution">
    <text evidence="2">The sequence shown here is derived from an EMBL/GenBank/DDBJ whole genome shotgun (WGS) entry which is preliminary data.</text>
</comment>
<feature type="region of interest" description="Disordered" evidence="1">
    <location>
        <begin position="126"/>
        <end position="145"/>
    </location>
</feature>
<dbReference type="Proteomes" id="UP000326924">
    <property type="component" value="Unassembled WGS sequence"/>
</dbReference>
<name>A0A5J5F5P9_9PEZI</name>
<feature type="compositionally biased region" description="Gly residues" evidence="1">
    <location>
        <begin position="84"/>
        <end position="96"/>
    </location>
</feature>
<dbReference type="EMBL" id="VXIS01000028">
    <property type="protein sequence ID" value="KAA8912115.1"/>
    <property type="molecule type" value="Genomic_DNA"/>
</dbReference>
<feature type="region of interest" description="Disordered" evidence="1">
    <location>
        <begin position="211"/>
        <end position="246"/>
    </location>
</feature>
<keyword evidence="3" id="KW-1185">Reference proteome</keyword>
<organism evidence="2 3">
    <name type="scientific">Sphaerosporella brunnea</name>
    <dbReference type="NCBI Taxonomy" id="1250544"/>
    <lineage>
        <taxon>Eukaryota</taxon>
        <taxon>Fungi</taxon>
        <taxon>Dikarya</taxon>
        <taxon>Ascomycota</taxon>
        <taxon>Pezizomycotina</taxon>
        <taxon>Pezizomycetes</taxon>
        <taxon>Pezizales</taxon>
        <taxon>Pyronemataceae</taxon>
        <taxon>Sphaerosporella</taxon>
    </lineage>
</organism>
<evidence type="ECO:0000313" key="3">
    <source>
        <dbReference type="Proteomes" id="UP000326924"/>
    </source>
</evidence>
<protein>
    <submittedName>
        <fullName evidence="2">Uncharacterized protein</fullName>
    </submittedName>
</protein>
<proteinExistence type="predicted"/>
<accession>A0A5J5F5P9</accession>
<feature type="compositionally biased region" description="Acidic residues" evidence="1">
    <location>
        <begin position="216"/>
        <end position="246"/>
    </location>
</feature>
<evidence type="ECO:0000256" key="1">
    <source>
        <dbReference type="SAM" id="MobiDB-lite"/>
    </source>
</evidence>
<dbReference type="InParanoid" id="A0A5J5F5P9"/>